<gene>
    <name evidence="5" type="ORF">F4559_002486</name>
</gene>
<proteinExistence type="predicted"/>
<dbReference type="NCBIfam" id="TIGR01733">
    <property type="entry name" value="AA-adenyl-dom"/>
    <property type="match status" value="1"/>
</dbReference>
<dbReference type="InterPro" id="IPR042099">
    <property type="entry name" value="ANL_N_sf"/>
</dbReference>
<dbReference type="InterPro" id="IPR036736">
    <property type="entry name" value="ACP-like_sf"/>
</dbReference>
<dbReference type="Gene3D" id="3.40.50.12780">
    <property type="entry name" value="N-terminal domain of ligase-like"/>
    <property type="match status" value="1"/>
</dbReference>
<dbReference type="Gene3D" id="3.30.559.10">
    <property type="entry name" value="Chloramphenicol acetyltransferase-like domain"/>
    <property type="match status" value="1"/>
</dbReference>
<feature type="domain" description="Carrier" evidence="4">
    <location>
        <begin position="935"/>
        <end position="1008"/>
    </location>
</feature>
<dbReference type="Gene3D" id="3.30.300.30">
    <property type="match status" value="1"/>
</dbReference>
<dbReference type="InterPro" id="IPR010071">
    <property type="entry name" value="AA_adenyl_dom"/>
</dbReference>
<dbReference type="GO" id="GO:0043041">
    <property type="term" value="P:amino acid activation for nonribosomal peptide biosynthetic process"/>
    <property type="evidence" value="ECO:0007669"/>
    <property type="project" value="TreeGrafter"/>
</dbReference>
<dbReference type="EMBL" id="JACHJS010000001">
    <property type="protein sequence ID" value="MBB4965127.1"/>
    <property type="molecule type" value="Genomic_DNA"/>
</dbReference>
<dbReference type="CDD" id="cd05930">
    <property type="entry name" value="A_NRPS"/>
    <property type="match status" value="1"/>
</dbReference>
<evidence type="ECO:0000259" key="4">
    <source>
        <dbReference type="PROSITE" id="PS50075"/>
    </source>
</evidence>
<evidence type="ECO:0000256" key="2">
    <source>
        <dbReference type="ARBA" id="ARBA00022450"/>
    </source>
</evidence>
<dbReference type="GO" id="GO:0005737">
    <property type="term" value="C:cytoplasm"/>
    <property type="evidence" value="ECO:0007669"/>
    <property type="project" value="TreeGrafter"/>
</dbReference>
<dbReference type="Pfam" id="PF00550">
    <property type="entry name" value="PP-binding"/>
    <property type="match status" value="1"/>
</dbReference>
<dbReference type="InterPro" id="IPR045851">
    <property type="entry name" value="AMP-bd_C_sf"/>
</dbReference>
<evidence type="ECO:0000256" key="3">
    <source>
        <dbReference type="ARBA" id="ARBA00022553"/>
    </source>
</evidence>
<comment type="cofactor">
    <cofactor evidence="1">
        <name>pantetheine 4'-phosphate</name>
        <dbReference type="ChEBI" id="CHEBI:47942"/>
    </cofactor>
</comment>
<dbReference type="Pfam" id="PF00668">
    <property type="entry name" value="Condensation"/>
    <property type="match status" value="1"/>
</dbReference>
<dbReference type="Proteomes" id="UP000542674">
    <property type="component" value="Unassembled WGS sequence"/>
</dbReference>
<organism evidence="5 6">
    <name type="scientific">Saccharothrix violaceirubra</name>
    <dbReference type="NCBI Taxonomy" id="413306"/>
    <lineage>
        <taxon>Bacteria</taxon>
        <taxon>Bacillati</taxon>
        <taxon>Actinomycetota</taxon>
        <taxon>Actinomycetes</taxon>
        <taxon>Pseudonocardiales</taxon>
        <taxon>Pseudonocardiaceae</taxon>
        <taxon>Saccharothrix</taxon>
    </lineage>
</organism>
<keyword evidence="3" id="KW-0597">Phosphoprotein</keyword>
<dbReference type="GO" id="GO:0031177">
    <property type="term" value="F:phosphopantetheine binding"/>
    <property type="evidence" value="ECO:0007669"/>
    <property type="project" value="InterPro"/>
</dbReference>
<dbReference type="GO" id="GO:0003824">
    <property type="term" value="F:catalytic activity"/>
    <property type="evidence" value="ECO:0007669"/>
    <property type="project" value="InterPro"/>
</dbReference>
<accession>A0A7W7T348</accession>
<dbReference type="SUPFAM" id="SSF47336">
    <property type="entry name" value="ACP-like"/>
    <property type="match status" value="1"/>
</dbReference>
<evidence type="ECO:0000256" key="1">
    <source>
        <dbReference type="ARBA" id="ARBA00001957"/>
    </source>
</evidence>
<dbReference type="SUPFAM" id="SSF56801">
    <property type="entry name" value="Acetyl-CoA synthetase-like"/>
    <property type="match status" value="1"/>
</dbReference>
<dbReference type="Pfam" id="PF13193">
    <property type="entry name" value="AMP-binding_C"/>
    <property type="match status" value="1"/>
</dbReference>
<dbReference type="SUPFAM" id="SSF52777">
    <property type="entry name" value="CoA-dependent acyltransferases"/>
    <property type="match status" value="2"/>
</dbReference>
<dbReference type="PANTHER" id="PTHR45527">
    <property type="entry name" value="NONRIBOSOMAL PEPTIDE SYNTHETASE"/>
    <property type="match status" value="1"/>
</dbReference>
<reference evidence="5 6" key="1">
    <citation type="submission" date="2020-08" db="EMBL/GenBank/DDBJ databases">
        <title>Sequencing the genomes of 1000 actinobacteria strains.</title>
        <authorList>
            <person name="Klenk H.-P."/>
        </authorList>
    </citation>
    <scope>NUCLEOTIDE SEQUENCE [LARGE SCALE GENOMIC DNA]</scope>
    <source>
        <strain evidence="5 6">DSM 45084</strain>
    </source>
</reference>
<dbReference type="AlphaFoldDB" id="A0A7W7T348"/>
<dbReference type="InterPro" id="IPR023213">
    <property type="entry name" value="CAT-like_dom_sf"/>
</dbReference>
<dbReference type="PROSITE" id="PS50075">
    <property type="entry name" value="CARRIER"/>
    <property type="match status" value="1"/>
</dbReference>
<dbReference type="RefSeq" id="WP_184668534.1">
    <property type="nucleotide sequence ID" value="NZ_JACHJS010000001.1"/>
</dbReference>
<evidence type="ECO:0000313" key="5">
    <source>
        <dbReference type="EMBL" id="MBB4965127.1"/>
    </source>
</evidence>
<comment type="caution">
    <text evidence="5">The sequence shown here is derived from an EMBL/GenBank/DDBJ whole genome shotgun (WGS) entry which is preliminary data.</text>
</comment>
<name>A0A7W7T348_9PSEU</name>
<keyword evidence="6" id="KW-1185">Reference proteome</keyword>
<dbReference type="GO" id="GO:0008610">
    <property type="term" value="P:lipid biosynthetic process"/>
    <property type="evidence" value="ECO:0007669"/>
    <property type="project" value="UniProtKB-ARBA"/>
</dbReference>
<protein>
    <submittedName>
        <fullName evidence="5">Amino acid adenylation domain-containing protein</fullName>
    </submittedName>
</protein>
<sequence length="1033" mass="111390">MSAEQPATAAQRGLWLLDGLHPGSSVYNVWCSVRLTGPLDVAALHRALSGVVARHDALRTTFRATDDGPVRVVADTLDVPLPIVASDDAEALVDAWAEEPFDLAAGPLIRAVLVRIAPERHLLGLAVHHIVCDGRSVHVLFDELARGYAGEEPPAPPAGFGDYVRWQRERETDEDWWVEHLAGAPDLLTPPTDRPRPAVRGTAGATHVFTLDAGLVADLAAFARTRRTSPFMVLLATYSTVLGRVSGVRELLVGTPVSDREVPEFEELIGYFVDTAPLRVDLGGDPTFGDVVRRARDEVFAVLAHPGVPFDRIVERVRPSRDPGHTPLVQTAFSAELEPFATPRFAGLTAELRLPLPTSAKFDLDLMIQRASDGEHFLGVLTYSTELFDESTVERFGQWFTHLLAAGIADPDTPVRSLPLLDRHERDKLLHVWSETSPARAPESFVHELFARSAAATPDAPAVSLDGAETSYADLDARAEGLAAHLRSLGVGPDEVVGVLLPRGLALVTTLLAILKADGAYLPLSPTHPPAYLKRVLDTARVRHVVADPRLAHRLDGVHVVDPSASAPISPQPRRAKPDDLVYVLFTSGSTGEPKGVAVTHRALANVATTMVDHYSLTAADRVLQFANVGFDIHAEELYPTWAAGGCVVLTPDPPPGPEALPELARTERITFTILTSSYWRQWAAKARQDGVHPGETVRLVSIGAEPVDAGTLRDWQRDVGIPLVNIYGLTESTVNATATWLDEPVEGATVPIGVPLAGVEAYVLDDELEPVPVGVPGQLYLGGDCLARGYLGRADLTAGKFVPHPFSPKPGARLHRSGDRARWRTDGRLEVLGRLDKQVKVRGYRIEPGHVGAALTAHPDVTDAVVVVREDRLVAYVVPATVPAGLREHVAGRLPVHLVPAAFVGLPVIPLNANGKVDERALPEPALPVSAPVEASTPAEHRIAAVWREVLRLDRVGVHDNFFELGGTSLTLASVHSRLRDDYGLSMVALYEHPTVAALAAHVATGPTTGTETDLRADRLLAGRARVRRARR</sequence>
<dbReference type="InterPro" id="IPR020806">
    <property type="entry name" value="PKS_PP-bd"/>
</dbReference>
<dbReference type="InterPro" id="IPR001242">
    <property type="entry name" value="Condensation_dom"/>
</dbReference>
<dbReference type="Gene3D" id="3.30.559.30">
    <property type="entry name" value="Nonribosomal peptide synthetase, condensation domain"/>
    <property type="match status" value="1"/>
</dbReference>
<dbReference type="PROSITE" id="PS00455">
    <property type="entry name" value="AMP_BINDING"/>
    <property type="match status" value="1"/>
</dbReference>
<dbReference type="InterPro" id="IPR009081">
    <property type="entry name" value="PP-bd_ACP"/>
</dbReference>
<keyword evidence="2" id="KW-0596">Phosphopantetheine</keyword>
<dbReference type="InterPro" id="IPR000873">
    <property type="entry name" value="AMP-dep_synth/lig_dom"/>
</dbReference>
<dbReference type="InterPro" id="IPR020845">
    <property type="entry name" value="AMP-binding_CS"/>
</dbReference>
<dbReference type="Gene3D" id="1.10.1200.10">
    <property type="entry name" value="ACP-like"/>
    <property type="match status" value="1"/>
</dbReference>
<dbReference type="Pfam" id="PF00501">
    <property type="entry name" value="AMP-binding"/>
    <property type="match status" value="1"/>
</dbReference>
<dbReference type="GO" id="GO:0044550">
    <property type="term" value="P:secondary metabolite biosynthetic process"/>
    <property type="evidence" value="ECO:0007669"/>
    <property type="project" value="TreeGrafter"/>
</dbReference>
<dbReference type="InterPro" id="IPR025110">
    <property type="entry name" value="AMP-bd_C"/>
</dbReference>
<dbReference type="PANTHER" id="PTHR45527:SF1">
    <property type="entry name" value="FATTY ACID SYNTHASE"/>
    <property type="match status" value="1"/>
</dbReference>
<evidence type="ECO:0000313" key="6">
    <source>
        <dbReference type="Proteomes" id="UP000542674"/>
    </source>
</evidence>
<dbReference type="CDD" id="cd19531">
    <property type="entry name" value="LCL_NRPS-like"/>
    <property type="match status" value="1"/>
</dbReference>
<dbReference type="SMART" id="SM00823">
    <property type="entry name" value="PKS_PP"/>
    <property type="match status" value="1"/>
</dbReference>